<dbReference type="RefSeq" id="WP_346036208.1">
    <property type="nucleotide sequence ID" value="NZ_BAAALY010000011.1"/>
</dbReference>
<protein>
    <submittedName>
        <fullName evidence="2">Uncharacterized protein</fullName>
    </submittedName>
</protein>
<dbReference type="EMBL" id="BAAALY010000011">
    <property type="protein sequence ID" value="GAA1548101.1"/>
    <property type="molecule type" value="Genomic_DNA"/>
</dbReference>
<feature type="compositionally biased region" description="Polar residues" evidence="1">
    <location>
        <begin position="270"/>
        <end position="279"/>
    </location>
</feature>
<name>A0ABN2BVG9_9MICO</name>
<organism evidence="2 3">
    <name type="scientific">Brevibacterium picturae</name>
    <dbReference type="NCBI Taxonomy" id="260553"/>
    <lineage>
        <taxon>Bacteria</taxon>
        <taxon>Bacillati</taxon>
        <taxon>Actinomycetota</taxon>
        <taxon>Actinomycetes</taxon>
        <taxon>Micrococcales</taxon>
        <taxon>Brevibacteriaceae</taxon>
        <taxon>Brevibacterium</taxon>
    </lineage>
</organism>
<evidence type="ECO:0000313" key="2">
    <source>
        <dbReference type="EMBL" id="GAA1548101.1"/>
    </source>
</evidence>
<proteinExistence type="predicted"/>
<feature type="region of interest" description="Disordered" evidence="1">
    <location>
        <begin position="51"/>
        <end position="95"/>
    </location>
</feature>
<feature type="region of interest" description="Disordered" evidence="1">
    <location>
        <begin position="250"/>
        <end position="279"/>
    </location>
</feature>
<comment type="caution">
    <text evidence="2">The sequence shown here is derived from an EMBL/GenBank/DDBJ whole genome shotgun (WGS) entry which is preliminary data.</text>
</comment>
<evidence type="ECO:0000313" key="3">
    <source>
        <dbReference type="Proteomes" id="UP001501791"/>
    </source>
</evidence>
<feature type="compositionally biased region" description="Low complexity" evidence="1">
    <location>
        <begin position="58"/>
        <end position="74"/>
    </location>
</feature>
<accession>A0ABN2BVG9</accession>
<gene>
    <name evidence="2" type="ORF">GCM10009691_23160</name>
</gene>
<sequence>MTDTRKAGPGSSWFAVDIARIMRLPERLRTLWPHELMPRADAVRAASVGEGTGTASVGDAAGTASAGEAASDDGPGAGKGLPETLMLGEPSSRDSRRGFDVLTAWLTGFAAELNLTRSRITIVISSGDEIAHLEVSLCEDICLAILVLRGEGLAEFAGFELLRRLRPHDLAQVTEELCALVEKDCVLTLTYLNEAKVAGMEFLHRVDGTWARPTLERDGETITVGSEQNLESNAVRILLATILTRLRTTEAQQPLVTRQPPTPPRPPEAQRSSTTGHRS</sequence>
<evidence type="ECO:0000256" key="1">
    <source>
        <dbReference type="SAM" id="MobiDB-lite"/>
    </source>
</evidence>
<reference evidence="2 3" key="1">
    <citation type="journal article" date="2019" name="Int. J. Syst. Evol. Microbiol.">
        <title>The Global Catalogue of Microorganisms (GCM) 10K type strain sequencing project: providing services to taxonomists for standard genome sequencing and annotation.</title>
        <authorList>
            <consortium name="The Broad Institute Genomics Platform"/>
            <consortium name="The Broad Institute Genome Sequencing Center for Infectious Disease"/>
            <person name="Wu L."/>
            <person name="Ma J."/>
        </authorList>
    </citation>
    <scope>NUCLEOTIDE SEQUENCE [LARGE SCALE GENOMIC DNA]</scope>
    <source>
        <strain evidence="2 3">JCM 13319</strain>
    </source>
</reference>
<dbReference type="Proteomes" id="UP001501791">
    <property type="component" value="Unassembled WGS sequence"/>
</dbReference>
<keyword evidence="3" id="KW-1185">Reference proteome</keyword>